<proteinExistence type="predicted"/>
<keyword evidence="2" id="KW-1185">Reference proteome</keyword>
<dbReference type="EMBL" id="LNQB01000062">
    <property type="protein sequence ID" value="OAP48239.1"/>
    <property type="molecule type" value="Genomic_DNA"/>
</dbReference>
<organism evidence="1 2">
    <name type="scientific">Sinorhizobium saheli</name>
    <dbReference type="NCBI Taxonomy" id="36856"/>
    <lineage>
        <taxon>Bacteria</taxon>
        <taxon>Pseudomonadati</taxon>
        <taxon>Pseudomonadota</taxon>
        <taxon>Alphaproteobacteria</taxon>
        <taxon>Hyphomicrobiales</taxon>
        <taxon>Rhizobiaceae</taxon>
        <taxon>Sinorhizobium/Ensifer group</taxon>
        <taxon>Sinorhizobium</taxon>
    </lineage>
</organism>
<accession>A0A178YL07</accession>
<dbReference type="OrthoDB" id="7924295at2"/>
<evidence type="ECO:0000313" key="1">
    <source>
        <dbReference type="EMBL" id="OAP48239.1"/>
    </source>
</evidence>
<dbReference type="RefSeq" id="WP_066870855.1">
    <property type="nucleotide sequence ID" value="NZ_LNQB01000062.1"/>
</dbReference>
<sequence length="76" mass="8423">MSAVKGRSDIEKYDDWLDDVAAALAWHGGDAEATIRTLLADCKYLREQLALAEIAMSLGFTRGWKPAHDRETARSS</sequence>
<protein>
    <submittedName>
        <fullName evidence="1">Uncharacterized protein</fullName>
    </submittedName>
</protein>
<dbReference type="AlphaFoldDB" id="A0A178YL07"/>
<dbReference type="STRING" id="36856.ATB98_20680"/>
<comment type="caution">
    <text evidence="1">The sequence shown here is derived from an EMBL/GenBank/DDBJ whole genome shotgun (WGS) entry which is preliminary data.</text>
</comment>
<dbReference type="Proteomes" id="UP000078507">
    <property type="component" value="Unassembled WGS sequence"/>
</dbReference>
<name>A0A178YL07_SINSA</name>
<evidence type="ECO:0000313" key="2">
    <source>
        <dbReference type="Proteomes" id="UP000078507"/>
    </source>
</evidence>
<gene>
    <name evidence="1" type="ORF">ATB98_20680</name>
</gene>
<reference evidence="1 2" key="1">
    <citation type="submission" date="2015-11" db="EMBL/GenBank/DDBJ databases">
        <title>Ensifer anhuiense sp. nov., an effective nitrogen fixation bacterium with Glycine soja.</title>
        <authorList>
            <person name="Yan H."/>
            <person name="Chen W."/>
        </authorList>
    </citation>
    <scope>NUCLEOTIDE SEQUENCE [LARGE SCALE GENOMIC DNA]</scope>
    <source>
        <strain evidence="1 2">LMG 7837</strain>
    </source>
</reference>